<dbReference type="EMBL" id="VSRR010000219">
    <property type="protein sequence ID" value="MPC12480.1"/>
    <property type="molecule type" value="Genomic_DNA"/>
</dbReference>
<gene>
    <name evidence="1" type="ORF">E2C01_005180</name>
</gene>
<comment type="caution">
    <text evidence="1">The sequence shown here is derived from an EMBL/GenBank/DDBJ whole genome shotgun (WGS) entry which is preliminary data.</text>
</comment>
<dbReference type="AlphaFoldDB" id="A0A5B7CSM5"/>
<evidence type="ECO:0000313" key="1">
    <source>
        <dbReference type="EMBL" id="MPC12480.1"/>
    </source>
</evidence>
<keyword evidence="2" id="KW-1185">Reference proteome</keyword>
<proteinExistence type="predicted"/>
<organism evidence="1 2">
    <name type="scientific">Portunus trituberculatus</name>
    <name type="common">Swimming crab</name>
    <name type="synonym">Neptunus trituberculatus</name>
    <dbReference type="NCBI Taxonomy" id="210409"/>
    <lineage>
        <taxon>Eukaryota</taxon>
        <taxon>Metazoa</taxon>
        <taxon>Ecdysozoa</taxon>
        <taxon>Arthropoda</taxon>
        <taxon>Crustacea</taxon>
        <taxon>Multicrustacea</taxon>
        <taxon>Malacostraca</taxon>
        <taxon>Eumalacostraca</taxon>
        <taxon>Eucarida</taxon>
        <taxon>Decapoda</taxon>
        <taxon>Pleocyemata</taxon>
        <taxon>Brachyura</taxon>
        <taxon>Eubrachyura</taxon>
        <taxon>Portunoidea</taxon>
        <taxon>Portunidae</taxon>
        <taxon>Portuninae</taxon>
        <taxon>Portunus</taxon>
    </lineage>
</organism>
<accession>A0A5B7CSM5</accession>
<dbReference type="Proteomes" id="UP000324222">
    <property type="component" value="Unassembled WGS sequence"/>
</dbReference>
<evidence type="ECO:0000313" key="2">
    <source>
        <dbReference type="Proteomes" id="UP000324222"/>
    </source>
</evidence>
<reference evidence="1 2" key="1">
    <citation type="submission" date="2019-05" db="EMBL/GenBank/DDBJ databases">
        <title>Another draft genome of Portunus trituberculatus and its Hox gene families provides insights of decapod evolution.</title>
        <authorList>
            <person name="Jeong J.-H."/>
            <person name="Song I."/>
            <person name="Kim S."/>
            <person name="Choi T."/>
            <person name="Kim D."/>
            <person name="Ryu S."/>
            <person name="Kim W."/>
        </authorList>
    </citation>
    <scope>NUCLEOTIDE SEQUENCE [LARGE SCALE GENOMIC DNA]</scope>
    <source>
        <tissue evidence="1">Muscle</tissue>
    </source>
</reference>
<sequence length="139" mass="14918">MIITLNAAEPVLRGRPCGVISHPGGARESGRGLLRVASWCGGRPFIFAGECRGSNREITLNEAVRWRGYTMPKQEGELGVTLIPGRGKQAEGVHRTTAPSPANGMLGGGVAWVGRVGRPHTVDVVRSTEPRYQLRNYSG</sequence>
<name>A0A5B7CSM5_PORTR</name>
<protein>
    <submittedName>
        <fullName evidence="1">Uncharacterized protein</fullName>
    </submittedName>
</protein>